<evidence type="ECO:0000313" key="2">
    <source>
        <dbReference type="EMBL" id="PSR88462.1"/>
    </source>
</evidence>
<feature type="region of interest" description="Disordered" evidence="1">
    <location>
        <begin position="184"/>
        <end position="216"/>
    </location>
</feature>
<sequence length="658" mass="73262">MPVLDLRAKKHEVGNLIMELSKDAKRSFVMDTSNKPELYEENIETLTSWLNDIWSVVYEHSVYFTLAHECLLFVVSTVDRIANIRSGCKCALTNMYIPITLRAKSGRRVKTFHITGAQHLDEVVEFIWREMFLSMLASGNRGHRDRIPGMLQDIERMSGWRGVQRILYGGKRSLFDLGYDCETESEDYPDDEVVDDDEDDNFEDEGSDDEFDEPHHCRHWSSRVSNQMPQLQRLIESALIAVFEDAPSTSLYTALLSMSTDTASTEERLLALLKSIATVCSDTYAVALEIYAKQRKTDLILNLLDSHSHLLRSRDAHALQSAVLALSHRGHVQRATQILEAELLETSNAVRQSLLLSYSQLDDEHNRTEISSIIKLRSGAGDRRDRVETWVDNITTPGAETPNPLLFAAMMMGMPPMPGMSQDDDPYTYLDFDPLDPDLEDLRCEFRPGLKQRFESWVDIGVTLRTGPAVLLKVYKDIIDVMPFLRAPDATEEMINRLQDRVSKKYVCEGLDALLAFVKVQRRKWNTAKADLRRRKEAEKMASSSSTPPNNAKPPNIFLGMSPFAVPSASTTPPPSKSQSEAQMSPVPADSPSTSAIPSFFDSFFRNSPSASSTPSLPAPASPPATALSAFGFLFPGTQPEAGLSGPAGGGGGVEDVD</sequence>
<feature type="compositionally biased region" description="Basic and acidic residues" evidence="1">
    <location>
        <begin position="531"/>
        <end position="540"/>
    </location>
</feature>
<reference evidence="2 3" key="1">
    <citation type="submission" date="2018-02" db="EMBL/GenBank/DDBJ databases">
        <title>Genome sequence of the basidiomycete white-rot fungus Phlebia centrifuga.</title>
        <authorList>
            <person name="Granchi Z."/>
            <person name="Peng M."/>
            <person name="de Vries R.P."/>
            <person name="Hilden K."/>
            <person name="Makela M.R."/>
            <person name="Grigoriev I."/>
            <person name="Riley R."/>
        </authorList>
    </citation>
    <scope>NUCLEOTIDE SEQUENCE [LARGE SCALE GENOMIC DNA]</scope>
    <source>
        <strain evidence="2 3">FBCC195</strain>
    </source>
</reference>
<proteinExistence type="predicted"/>
<evidence type="ECO:0000313" key="3">
    <source>
        <dbReference type="Proteomes" id="UP000186601"/>
    </source>
</evidence>
<accession>A0A2R6PBR9</accession>
<feature type="compositionally biased region" description="Gly residues" evidence="1">
    <location>
        <begin position="646"/>
        <end position="658"/>
    </location>
</feature>
<gene>
    <name evidence="2" type="ORF">PHLCEN_2v5142</name>
</gene>
<name>A0A2R6PBR9_9APHY</name>
<feature type="region of interest" description="Disordered" evidence="1">
    <location>
        <begin position="632"/>
        <end position="658"/>
    </location>
</feature>
<organism evidence="2 3">
    <name type="scientific">Hermanssonia centrifuga</name>
    <dbReference type="NCBI Taxonomy" id="98765"/>
    <lineage>
        <taxon>Eukaryota</taxon>
        <taxon>Fungi</taxon>
        <taxon>Dikarya</taxon>
        <taxon>Basidiomycota</taxon>
        <taxon>Agaricomycotina</taxon>
        <taxon>Agaricomycetes</taxon>
        <taxon>Polyporales</taxon>
        <taxon>Meruliaceae</taxon>
        <taxon>Hermanssonia</taxon>
    </lineage>
</organism>
<dbReference type="Proteomes" id="UP000186601">
    <property type="component" value="Unassembled WGS sequence"/>
</dbReference>
<dbReference type="STRING" id="98765.A0A2R6PBR9"/>
<dbReference type="AlphaFoldDB" id="A0A2R6PBR9"/>
<evidence type="ECO:0000256" key="1">
    <source>
        <dbReference type="SAM" id="MobiDB-lite"/>
    </source>
</evidence>
<feature type="region of interest" description="Disordered" evidence="1">
    <location>
        <begin position="531"/>
        <end position="593"/>
    </location>
</feature>
<dbReference type="OrthoDB" id="2742205at2759"/>
<comment type="caution">
    <text evidence="2">The sequence shown here is derived from an EMBL/GenBank/DDBJ whole genome shotgun (WGS) entry which is preliminary data.</text>
</comment>
<keyword evidence="3" id="KW-1185">Reference proteome</keyword>
<protein>
    <submittedName>
        <fullName evidence="2">Uncharacterized protein</fullName>
    </submittedName>
</protein>
<feature type="compositionally biased region" description="Low complexity" evidence="1">
    <location>
        <begin position="562"/>
        <end position="571"/>
    </location>
</feature>
<feature type="compositionally biased region" description="Acidic residues" evidence="1">
    <location>
        <begin position="184"/>
        <end position="212"/>
    </location>
</feature>
<dbReference type="SUPFAM" id="SSF48371">
    <property type="entry name" value="ARM repeat"/>
    <property type="match status" value="1"/>
</dbReference>
<dbReference type="EMBL" id="MLYV02000512">
    <property type="protein sequence ID" value="PSR88462.1"/>
    <property type="molecule type" value="Genomic_DNA"/>
</dbReference>
<dbReference type="InterPro" id="IPR016024">
    <property type="entry name" value="ARM-type_fold"/>
</dbReference>